<keyword evidence="4" id="KW-1185">Reference proteome</keyword>
<accession>A0A1H2MD18</accession>
<keyword evidence="1" id="KW-0175">Coiled coil</keyword>
<dbReference type="Proteomes" id="UP000198825">
    <property type="component" value="Chromosome I"/>
</dbReference>
<evidence type="ECO:0000256" key="1">
    <source>
        <dbReference type="SAM" id="Coils"/>
    </source>
</evidence>
<organism evidence="3 4">
    <name type="scientific">Microlunatus sagamiharensis</name>
    <dbReference type="NCBI Taxonomy" id="546874"/>
    <lineage>
        <taxon>Bacteria</taxon>
        <taxon>Bacillati</taxon>
        <taxon>Actinomycetota</taxon>
        <taxon>Actinomycetes</taxon>
        <taxon>Propionibacteriales</taxon>
        <taxon>Propionibacteriaceae</taxon>
        <taxon>Microlunatus</taxon>
    </lineage>
</organism>
<evidence type="ECO:0000313" key="4">
    <source>
        <dbReference type="Proteomes" id="UP000198825"/>
    </source>
</evidence>
<dbReference type="STRING" id="546874.SAMN04488544_1826"/>
<dbReference type="OrthoDB" id="3722887at2"/>
<dbReference type="AlphaFoldDB" id="A0A1H2MD18"/>
<protein>
    <submittedName>
        <fullName evidence="3">Uncharacterized protein</fullName>
    </submittedName>
</protein>
<evidence type="ECO:0000313" key="3">
    <source>
        <dbReference type="EMBL" id="SDU91012.1"/>
    </source>
</evidence>
<feature type="coiled-coil region" evidence="1">
    <location>
        <begin position="236"/>
        <end position="266"/>
    </location>
</feature>
<gene>
    <name evidence="3" type="ORF">SAMN04488544_1826</name>
</gene>
<proteinExistence type="predicted"/>
<feature type="compositionally biased region" description="Pro residues" evidence="2">
    <location>
        <begin position="10"/>
        <end position="22"/>
    </location>
</feature>
<sequence>MRPASGAPSVPVPAGPPAPPAPGRLGEPLAPEEALAYLQALGGWLARRRAELDALDREVLASRDPARLTGDVTLAMTLWQAVADREAQLRVLWDSGRVGRDERERMAALVWGRRSAGPTSASGSPLALSVPEACRLLDAVVGELRERLGLDPSGAQTNARVAALRAQLERLRDQAALEPVGSARRRADEQVHALAHRVADAAAKAERGGDVGGVLGPLEIEAATLERDLIVGGARRREAGALVARVRAERDRLEQRETALRALAERCVATVAEAPRYAVPDVDALGPLPNTAPALAAYEDRLGLVARALDFAEEAYARALREHDHRVARLDALHVRAEATGHAGQPDVARAYAMAREALDARPSRAALAEQLVTLYATYLETAR</sequence>
<dbReference type="EMBL" id="LT629799">
    <property type="protein sequence ID" value="SDU91012.1"/>
    <property type="molecule type" value="Genomic_DNA"/>
</dbReference>
<dbReference type="RefSeq" id="WP_091074148.1">
    <property type="nucleotide sequence ID" value="NZ_LT629799.1"/>
</dbReference>
<feature type="region of interest" description="Disordered" evidence="2">
    <location>
        <begin position="1"/>
        <end position="27"/>
    </location>
</feature>
<evidence type="ECO:0000256" key="2">
    <source>
        <dbReference type="SAM" id="MobiDB-lite"/>
    </source>
</evidence>
<name>A0A1H2MD18_9ACTN</name>
<reference evidence="4" key="1">
    <citation type="submission" date="2016-10" db="EMBL/GenBank/DDBJ databases">
        <authorList>
            <person name="Varghese N."/>
            <person name="Submissions S."/>
        </authorList>
    </citation>
    <scope>NUCLEOTIDE SEQUENCE [LARGE SCALE GENOMIC DNA]</scope>
    <source>
        <strain evidence="4">DSM 21743</strain>
    </source>
</reference>